<dbReference type="InterPro" id="IPR003660">
    <property type="entry name" value="HAMP_dom"/>
</dbReference>
<feature type="domain" description="Histidine kinase" evidence="16">
    <location>
        <begin position="239"/>
        <end position="437"/>
    </location>
</feature>
<evidence type="ECO:0000313" key="18">
    <source>
        <dbReference type="EMBL" id="WPL16314.1"/>
    </source>
</evidence>
<evidence type="ECO:0000256" key="11">
    <source>
        <dbReference type="ARBA" id="ARBA00022840"/>
    </source>
</evidence>
<keyword evidence="13" id="KW-0902">Two-component regulatory system</keyword>
<evidence type="ECO:0000256" key="8">
    <source>
        <dbReference type="ARBA" id="ARBA00022692"/>
    </source>
</evidence>
<dbReference type="SUPFAM" id="SSF55874">
    <property type="entry name" value="ATPase domain of HSP90 chaperone/DNA topoisomerase II/histidine kinase"/>
    <property type="match status" value="1"/>
</dbReference>
<feature type="transmembrane region" description="Helical" evidence="15">
    <location>
        <begin position="158"/>
        <end position="178"/>
    </location>
</feature>
<dbReference type="InterPro" id="IPR038421">
    <property type="entry name" value="RisS_PPD_sf"/>
</dbReference>
<dbReference type="InterPro" id="IPR005467">
    <property type="entry name" value="His_kinase_dom"/>
</dbReference>
<name>A0ABZ0S725_9GAMM</name>
<dbReference type="PROSITE" id="PS50885">
    <property type="entry name" value="HAMP"/>
    <property type="match status" value="1"/>
</dbReference>
<evidence type="ECO:0000256" key="5">
    <source>
        <dbReference type="ARBA" id="ARBA00022519"/>
    </source>
</evidence>
<dbReference type="SUPFAM" id="SSF158472">
    <property type="entry name" value="HAMP domain-like"/>
    <property type="match status" value="1"/>
</dbReference>
<dbReference type="SUPFAM" id="SSF47384">
    <property type="entry name" value="Homodimeric domain of signal transducing histidine kinase"/>
    <property type="match status" value="1"/>
</dbReference>
<keyword evidence="8 15" id="KW-0812">Transmembrane</keyword>
<dbReference type="SMART" id="SM00387">
    <property type="entry name" value="HATPase_c"/>
    <property type="match status" value="1"/>
</dbReference>
<dbReference type="PANTHER" id="PTHR44936:SF5">
    <property type="entry name" value="SENSOR HISTIDINE KINASE ENVZ"/>
    <property type="match status" value="1"/>
</dbReference>
<keyword evidence="9" id="KW-0547">Nucleotide-binding</keyword>
<dbReference type="Gene3D" id="1.10.287.130">
    <property type="match status" value="1"/>
</dbReference>
<dbReference type="SMART" id="SM00304">
    <property type="entry name" value="HAMP"/>
    <property type="match status" value="1"/>
</dbReference>
<keyword evidence="11" id="KW-0067">ATP-binding</keyword>
<gene>
    <name evidence="18" type="primary">envZ</name>
    <name evidence="18" type="ORF">Thiowin_01267</name>
</gene>
<evidence type="ECO:0000259" key="16">
    <source>
        <dbReference type="PROSITE" id="PS50109"/>
    </source>
</evidence>
<dbReference type="CDD" id="cd00082">
    <property type="entry name" value="HisKA"/>
    <property type="match status" value="1"/>
</dbReference>
<keyword evidence="5" id="KW-0997">Cell inner membrane</keyword>
<dbReference type="EMBL" id="CP121472">
    <property type="protein sequence ID" value="WPL16314.1"/>
    <property type="molecule type" value="Genomic_DNA"/>
</dbReference>
<dbReference type="GO" id="GO:0004673">
    <property type="term" value="F:protein histidine kinase activity"/>
    <property type="evidence" value="ECO:0007669"/>
    <property type="project" value="UniProtKB-EC"/>
</dbReference>
<keyword evidence="7 18" id="KW-0808">Transferase</keyword>
<dbReference type="CDD" id="cd06225">
    <property type="entry name" value="HAMP"/>
    <property type="match status" value="1"/>
</dbReference>
<dbReference type="InterPro" id="IPR004358">
    <property type="entry name" value="Sig_transdc_His_kin-like_C"/>
</dbReference>
<dbReference type="RefSeq" id="WP_328986858.1">
    <property type="nucleotide sequence ID" value="NZ_CP121472.1"/>
</dbReference>
<organism evidence="18 19">
    <name type="scientific">Thiorhodovibrio winogradskyi</name>
    <dbReference type="NCBI Taxonomy" id="77007"/>
    <lineage>
        <taxon>Bacteria</taxon>
        <taxon>Pseudomonadati</taxon>
        <taxon>Pseudomonadota</taxon>
        <taxon>Gammaproteobacteria</taxon>
        <taxon>Chromatiales</taxon>
        <taxon>Chromatiaceae</taxon>
        <taxon>Thiorhodovibrio</taxon>
    </lineage>
</organism>
<feature type="domain" description="HAMP" evidence="17">
    <location>
        <begin position="179"/>
        <end position="231"/>
    </location>
</feature>
<comment type="catalytic activity">
    <reaction evidence="1">
        <text>ATP + protein L-histidine = ADP + protein N-phospho-L-histidine.</text>
        <dbReference type="EC" id="2.7.13.3"/>
    </reaction>
</comment>
<evidence type="ECO:0000313" key="19">
    <source>
        <dbReference type="Proteomes" id="UP001432180"/>
    </source>
</evidence>
<dbReference type="SMART" id="SM00388">
    <property type="entry name" value="HisKA"/>
    <property type="match status" value="1"/>
</dbReference>
<evidence type="ECO:0000256" key="15">
    <source>
        <dbReference type="SAM" id="Phobius"/>
    </source>
</evidence>
<dbReference type="InterPro" id="IPR003661">
    <property type="entry name" value="HisK_dim/P_dom"/>
</dbReference>
<keyword evidence="12 15" id="KW-1133">Transmembrane helix</keyword>
<evidence type="ECO:0000256" key="3">
    <source>
        <dbReference type="ARBA" id="ARBA00012438"/>
    </source>
</evidence>
<comment type="subcellular location">
    <subcellularLocation>
        <location evidence="2">Cell inner membrane</location>
        <topology evidence="2">Multi-pass membrane protein</topology>
    </subcellularLocation>
</comment>
<evidence type="ECO:0000256" key="6">
    <source>
        <dbReference type="ARBA" id="ARBA00022553"/>
    </source>
</evidence>
<dbReference type="Pfam" id="PF02518">
    <property type="entry name" value="HATPase_c"/>
    <property type="match status" value="1"/>
</dbReference>
<evidence type="ECO:0000256" key="4">
    <source>
        <dbReference type="ARBA" id="ARBA00022475"/>
    </source>
</evidence>
<dbReference type="PANTHER" id="PTHR44936">
    <property type="entry name" value="SENSOR PROTEIN CREC"/>
    <property type="match status" value="1"/>
</dbReference>
<proteinExistence type="predicted"/>
<accession>A0ABZ0S725</accession>
<dbReference type="PROSITE" id="PS50109">
    <property type="entry name" value="HIS_KIN"/>
    <property type="match status" value="1"/>
</dbReference>
<dbReference type="Gene3D" id="3.30.565.10">
    <property type="entry name" value="Histidine kinase-like ATPase, C-terminal domain"/>
    <property type="match status" value="1"/>
</dbReference>
<evidence type="ECO:0000256" key="2">
    <source>
        <dbReference type="ARBA" id="ARBA00004429"/>
    </source>
</evidence>
<dbReference type="Gene3D" id="3.30.450.300">
    <property type="entry name" value="Sensor histidine kinase RisS, periplasmic domain"/>
    <property type="match status" value="1"/>
</dbReference>
<keyword evidence="4" id="KW-1003">Cell membrane</keyword>
<dbReference type="InterPro" id="IPR003594">
    <property type="entry name" value="HATPase_dom"/>
</dbReference>
<protein>
    <recommendedName>
        <fullName evidence="3">histidine kinase</fullName>
        <ecNumber evidence="3">2.7.13.3</ecNumber>
    </recommendedName>
</protein>
<dbReference type="InterPro" id="IPR050980">
    <property type="entry name" value="2C_sensor_his_kinase"/>
</dbReference>
<evidence type="ECO:0000256" key="13">
    <source>
        <dbReference type="ARBA" id="ARBA00023012"/>
    </source>
</evidence>
<keyword evidence="19" id="KW-1185">Reference proteome</keyword>
<evidence type="ECO:0000256" key="1">
    <source>
        <dbReference type="ARBA" id="ARBA00000085"/>
    </source>
</evidence>
<evidence type="ECO:0000256" key="9">
    <source>
        <dbReference type="ARBA" id="ARBA00022741"/>
    </source>
</evidence>
<evidence type="ECO:0000256" key="14">
    <source>
        <dbReference type="ARBA" id="ARBA00023136"/>
    </source>
</evidence>
<dbReference type="InterPro" id="IPR036890">
    <property type="entry name" value="HATPase_C_sf"/>
</dbReference>
<dbReference type="Pfam" id="PF00512">
    <property type="entry name" value="HisKA"/>
    <property type="match status" value="1"/>
</dbReference>
<keyword evidence="14 15" id="KW-0472">Membrane</keyword>
<evidence type="ECO:0000259" key="17">
    <source>
        <dbReference type="PROSITE" id="PS50885"/>
    </source>
</evidence>
<reference evidence="18 19" key="1">
    <citation type="journal article" date="2023" name="Microorganisms">
        <title>Thiorhodovibrio frisius and Trv. litoralis spp. nov., Two Novel Members from a Clade of Fastidious Purple Sulfur Bacteria That Exhibit Unique Red-Shifted Light-Harvesting Capabilities.</title>
        <authorList>
            <person name="Methner A."/>
            <person name="Kuzyk S.B."/>
            <person name="Petersen J."/>
            <person name="Bauer S."/>
            <person name="Brinkmann H."/>
            <person name="Sichau K."/>
            <person name="Wanner G."/>
            <person name="Wolf J."/>
            <person name="Neumann-Schaal M."/>
            <person name="Henke P."/>
            <person name="Tank M."/>
            <person name="Sproer C."/>
            <person name="Bunk B."/>
            <person name="Overmann J."/>
        </authorList>
    </citation>
    <scope>NUCLEOTIDE SEQUENCE [LARGE SCALE GENOMIC DNA]</scope>
    <source>
        <strain evidence="18 19">DSM 6702</strain>
    </source>
</reference>
<dbReference type="Proteomes" id="UP001432180">
    <property type="component" value="Chromosome"/>
</dbReference>
<keyword evidence="6" id="KW-0597">Phosphoprotein</keyword>
<dbReference type="Pfam" id="PF00672">
    <property type="entry name" value="HAMP"/>
    <property type="match status" value="1"/>
</dbReference>
<evidence type="ECO:0000256" key="7">
    <source>
        <dbReference type="ARBA" id="ARBA00022679"/>
    </source>
</evidence>
<dbReference type="EC" id="2.7.13.3" evidence="3"/>
<evidence type="ECO:0000256" key="12">
    <source>
        <dbReference type="ARBA" id="ARBA00022989"/>
    </source>
</evidence>
<keyword evidence="10" id="KW-0418">Kinase</keyword>
<dbReference type="CDD" id="cd00075">
    <property type="entry name" value="HATPase"/>
    <property type="match status" value="1"/>
</dbReference>
<feature type="transmembrane region" description="Helical" evidence="15">
    <location>
        <begin position="12"/>
        <end position="40"/>
    </location>
</feature>
<evidence type="ECO:0000256" key="10">
    <source>
        <dbReference type="ARBA" id="ARBA00022777"/>
    </source>
</evidence>
<sequence>MILRRRWLPSSLFSRALLTLVLTFGSFALVTFIAIVHYALLPVVERATGDLAALMDLSARTLAKLPPELREEYRQRLRDEYQLELRPRAERPPDLEPYFFPYTERLAQSIQSQLGHPVQVESNLIDGARWFWLRMDTEQGPVWVGFPRDRINTKPLEGVALVSIMALVLILITATVLARRVTTPLTRLSRAAEEVARGRSPEPLPETGPLELANLARRFNETSQQVRELLADRTVLLAGISHDLRTPLTRLRLAVEMLPGQVGDSERARMTRDIEEMDQLIRQAVELGQSLGAGEKEALDVAAMVTEVVGQRQRIRYQPGPPCPASINSMALRRILGNLIENALRYSDQSVEVDLKGCAESVEIQVLDRGPGIPQDSLDAVFRPFYRLEQSRNRGTGGTGLGLAVARQLAMANDIEIHLRTRPGGGTIASILLNPAADTDQQPMPAPTLASILAPGAGKT</sequence>
<dbReference type="InterPro" id="IPR036097">
    <property type="entry name" value="HisK_dim/P_sf"/>
</dbReference>
<dbReference type="PRINTS" id="PR00344">
    <property type="entry name" value="BCTRLSENSOR"/>
</dbReference>